<protein>
    <submittedName>
        <fullName evidence="7">Rapid ALkalinization Factor</fullName>
    </submittedName>
</protein>
<evidence type="ECO:0000256" key="6">
    <source>
        <dbReference type="ARBA" id="ARBA00023157"/>
    </source>
</evidence>
<proteinExistence type="inferred from homology"/>
<dbReference type="GO" id="GO:0019722">
    <property type="term" value="P:calcium-mediated signaling"/>
    <property type="evidence" value="ECO:0007669"/>
    <property type="project" value="TreeGrafter"/>
</dbReference>
<evidence type="ECO:0000256" key="5">
    <source>
        <dbReference type="ARBA" id="ARBA00022729"/>
    </source>
</evidence>
<accession>A0A103XTX4</accession>
<keyword evidence="4" id="KW-0372">Hormone</keyword>
<reference evidence="7 8" key="1">
    <citation type="journal article" date="2016" name="Sci. Rep.">
        <title>The genome sequence of the outbreeding globe artichoke constructed de novo incorporating a phase-aware low-pass sequencing strategy of F1 progeny.</title>
        <authorList>
            <person name="Scaglione D."/>
            <person name="Reyes-Chin-Wo S."/>
            <person name="Acquadro A."/>
            <person name="Froenicke L."/>
            <person name="Portis E."/>
            <person name="Beitel C."/>
            <person name="Tirone M."/>
            <person name="Mauro R."/>
            <person name="Lo Monaco A."/>
            <person name="Mauromicale G."/>
            <person name="Faccioli P."/>
            <person name="Cattivelli L."/>
            <person name="Rieseberg L."/>
            <person name="Michelmore R."/>
            <person name="Lanteri S."/>
        </authorList>
    </citation>
    <scope>NUCLEOTIDE SEQUENCE [LARGE SCALE GENOMIC DNA]</scope>
    <source>
        <strain evidence="7">2C</strain>
    </source>
</reference>
<evidence type="ECO:0000256" key="3">
    <source>
        <dbReference type="ARBA" id="ARBA00022525"/>
    </source>
</evidence>
<dbReference type="GO" id="GO:0005576">
    <property type="term" value="C:extracellular region"/>
    <property type="evidence" value="ECO:0007669"/>
    <property type="project" value="UniProtKB-SubCell"/>
</dbReference>
<dbReference type="AlphaFoldDB" id="A0A103XTX4"/>
<keyword evidence="6" id="KW-1015">Disulfide bond</keyword>
<evidence type="ECO:0000313" key="7">
    <source>
        <dbReference type="EMBL" id="KVH96799.1"/>
    </source>
</evidence>
<evidence type="ECO:0000313" key="8">
    <source>
        <dbReference type="Proteomes" id="UP000243975"/>
    </source>
</evidence>
<dbReference type="Proteomes" id="UP000243975">
    <property type="component" value="Unassembled WGS sequence"/>
</dbReference>
<name>A0A103XTX4_CYNCS</name>
<comment type="subcellular location">
    <subcellularLocation>
        <location evidence="1">Secreted</location>
    </subcellularLocation>
</comment>
<gene>
    <name evidence="7" type="ORF">Ccrd_001110</name>
</gene>
<evidence type="ECO:0000256" key="4">
    <source>
        <dbReference type="ARBA" id="ARBA00022702"/>
    </source>
</evidence>
<dbReference type="STRING" id="59895.A0A103XTX4"/>
<comment type="caution">
    <text evidence="7">The sequence shown here is derived from an EMBL/GenBank/DDBJ whole genome shotgun (WGS) entry which is preliminary data.</text>
</comment>
<evidence type="ECO:0000256" key="1">
    <source>
        <dbReference type="ARBA" id="ARBA00004613"/>
    </source>
</evidence>
<sequence length="184" mass="20869">MQNGANLHQKFLFGRQLASDAMSLRLGQFLLLFLHLLQAMAMVEAFSAFNYVNWENMVGYGLKESPPSEGNTNCNGKVGECIDESEEMMMDSEASQHTLSTGQKFDGYRAYQKDHVPCNQPGKSYYSCMKESNKFSQRRFNRNGTSTLFKQEHFLGEATNTIIVYKCKKEKILRAKASSSEQIS</sequence>
<dbReference type="Gramene" id="KVH96799">
    <property type="protein sequence ID" value="KVH96799"/>
    <property type="gene ID" value="Ccrd_001110"/>
</dbReference>
<keyword evidence="5" id="KW-0732">Signal</keyword>
<dbReference type="Pfam" id="PF05498">
    <property type="entry name" value="RALF"/>
    <property type="match status" value="1"/>
</dbReference>
<comment type="similarity">
    <text evidence="2">Belongs to the plant rapid alkalinization factor (RALF) family.</text>
</comment>
<dbReference type="PANTHER" id="PTHR33136">
    <property type="entry name" value="RAPID ALKALINIZATION FACTOR-LIKE"/>
    <property type="match status" value="1"/>
</dbReference>
<dbReference type="InterPro" id="IPR008801">
    <property type="entry name" value="RALF"/>
</dbReference>
<dbReference type="GO" id="GO:0009506">
    <property type="term" value="C:plasmodesma"/>
    <property type="evidence" value="ECO:0007669"/>
    <property type="project" value="TreeGrafter"/>
</dbReference>
<dbReference type="PANTHER" id="PTHR33136:SF89">
    <property type="entry name" value="PROTEIN RALF-LIKE 19"/>
    <property type="match status" value="1"/>
</dbReference>
<evidence type="ECO:0000256" key="2">
    <source>
        <dbReference type="ARBA" id="ARBA00009178"/>
    </source>
</evidence>
<keyword evidence="8" id="KW-1185">Reference proteome</keyword>
<dbReference type="EMBL" id="LEKV01004183">
    <property type="protein sequence ID" value="KVH96799.1"/>
    <property type="molecule type" value="Genomic_DNA"/>
</dbReference>
<keyword evidence="3" id="KW-0964">Secreted</keyword>
<dbReference type="GO" id="GO:0005179">
    <property type="term" value="F:hormone activity"/>
    <property type="evidence" value="ECO:0007669"/>
    <property type="project" value="UniProtKB-KW"/>
</dbReference>
<organism evidence="7 8">
    <name type="scientific">Cynara cardunculus var. scolymus</name>
    <name type="common">Globe artichoke</name>
    <name type="synonym">Cynara scolymus</name>
    <dbReference type="NCBI Taxonomy" id="59895"/>
    <lineage>
        <taxon>Eukaryota</taxon>
        <taxon>Viridiplantae</taxon>
        <taxon>Streptophyta</taxon>
        <taxon>Embryophyta</taxon>
        <taxon>Tracheophyta</taxon>
        <taxon>Spermatophyta</taxon>
        <taxon>Magnoliopsida</taxon>
        <taxon>eudicotyledons</taxon>
        <taxon>Gunneridae</taxon>
        <taxon>Pentapetalae</taxon>
        <taxon>asterids</taxon>
        <taxon>campanulids</taxon>
        <taxon>Asterales</taxon>
        <taxon>Asteraceae</taxon>
        <taxon>Carduoideae</taxon>
        <taxon>Cardueae</taxon>
        <taxon>Carduinae</taxon>
        <taxon>Cynara</taxon>
    </lineage>
</organism>